<sequence>EVQVGTTAVGSDGNSINIVDEFYTDSPETNAVEESPSDSITTLTKGSSIKIFDGYDWKHTRQISKMKSQRLSMN</sequence>
<reference evidence="1" key="1">
    <citation type="journal article" date="2021" name="Open Biol.">
        <title>Shared evolutionary footprints suggest mitochondrial oxidative damage underlies multiple complex I losses in fungi.</title>
        <authorList>
            <person name="Schikora-Tamarit M.A."/>
            <person name="Marcet-Houben M."/>
            <person name="Nosek J."/>
            <person name="Gabaldon T."/>
        </authorList>
    </citation>
    <scope>NUCLEOTIDE SEQUENCE</scope>
    <source>
        <strain evidence="1">CBS2887</strain>
    </source>
</reference>
<name>A0A9P8Q631_WICPI</name>
<keyword evidence="2" id="KW-1185">Reference proteome</keyword>
<dbReference type="EMBL" id="JAEUBG010003049">
    <property type="protein sequence ID" value="KAH3683559.1"/>
    <property type="molecule type" value="Genomic_DNA"/>
</dbReference>
<reference evidence="1" key="2">
    <citation type="submission" date="2021-01" db="EMBL/GenBank/DDBJ databases">
        <authorList>
            <person name="Schikora-Tamarit M.A."/>
        </authorList>
    </citation>
    <scope>NUCLEOTIDE SEQUENCE</scope>
    <source>
        <strain evidence="1">CBS2887</strain>
    </source>
</reference>
<organism evidence="1 2">
    <name type="scientific">Wickerhamomyces pijperi</name>
    <name type="common">Yeast</name>
    <name type="synonym">Pichia pijperi</name>
    <dbReference type="NCBI Taxonomy" id="599730"/>
    <lineage>
        <taxon>Eukaryota</taxon>
        <taxon>Fungi</taxon>
        <taxon>Dikarya</taxon>
        <taxon>Ascomycota</taxon>
        <taxon>Saccharomycotina</taxon>
        <taxon>Saccharomycetes</taxon>
        <taxon>Phaffomycetales</taxon>
        <taxon>Wickerhamomycetaceae</taxon>
        <taxon>Wickerhamomyces</taxon>
    </lineage>
</organism>
<accession>A0A9P8Q631</accession>
<protein>
    <submittedName>
        <fullName evidence="1">Uncharacterized protein</fullName>
    </submittedName>
</protein>
<gene>
    <name evidence="1" type="ORF">WICPIJ_005469</name>
</gene>
<dbReference type="AlphaFoldDB" id="A0A9P8Q631"/>
<evidence type="ECO:0000313" key="2">
    <source>
        <dbReference type="Proteomes" id="UP000774326"/>
    </source>
</evidence>
<comment type="caution">
    <text evidence="1">The sequence shown here is derived from an EMBL/GenBank/DDBJ whole genome shotgun (WGS) entry which is preliminary data.</text>
</comment>
<proteinExistence type="predicted"/>
<evidence type="ECO:0000313" key="1">
    <source>
        <dbReference type="EMBL" id="KAH3683559.1"/>
    </source>
</evidence>
<dbReference type="Proteomes" id="UP000774326">
    <property type="component" value="Unassembled WGS sequence"/>
</dbReference>
<dbReference type="OrthoDB" id="18982at2759"/>
<feature type="non-terminal residue" evidence="1">
    <location>
        <position position="1"/>
    </location>
</feature>